<name>A0AAV2P9N0_9HYME</name>
<evidence type="ECO:0000313" key="2">
    <source>
        <dbReference type="Proteomes" id="UP001497644"/>
    </source>
</evidence>
<reference evidence="1" key="1">
    <citation type="submission" date="2024-04" db="EMBL/GenBank/DDBJ databases">
        <authorList>
            <consortium name="Molecular Ecology Group"/>
        </authorList>
    </citation>
    <scope>NUCLEOTIDE SEQUENCE</scope>
</reference>
<keyword evidence="2" id="KW-1185">Reference proteome</keyword>
<gene>
    <name evidence="1" type="ORF">LPLAT_LOCUS13381</name>
</gene>
<accession>A0AAV2P9N0</accession>
<organism evidence="1 2">
    <name type="scientific">Lasius platythorax</name>
    <dbReference type="NCBI Taxonomy" id="488582"/>
    <lineage>
        <taxon>Eukaryota</taxon>
        <taxon>Metazoa</taxon>
        <taxon>Ecdysozoa</taxon>
        <taxon>Arthropoda</taxon>
        <taxon>Hexapoda</taxon>
        <taxon>Insecta</taxon>
        <taxon>Pterygota</taxon>
        <taxon>Neoptera</taxon>
        <taxon>Endopterygota</taxon>
        <taxon>Hymenoptera</taxon>
        <taxon>Apocrita</taxon>
        <taxon>Aculeata</taxon>
        <taxon>Formicoidea</taxon>
        <taxon>Formicidae</taxon>
        <taxon>Formicinae</taxon>
        <taxon>Lasius</taxon>
        <taxon>Lasius</taxon>
    </lineage>
</organism>
<dbReference type="EMBL" id="OZ034831">
    <property type="protein sequence ID" value="CAL1688288.1"/>
    <property type="molecule type" value="Genomic_DNA"/>
</dbReference>
<sequence length="75" mass="9004">MEFRRVSLICFAHRVFLPPRAKFFRFREKFRNDDDDKDTQRGRECCWSPLGSILSRALQEDRIQPLKVFVQSDPT</sequence>
<proteinExistence type="predicted"/>
<dbReference type="AlphaFoldDB" id="A0AAV2P9N0"/>
<protein>
    <submittedName>
        <fullName evidence="1">Uncharacterized protein</fullName>
    </submittedName>
</protein>
<dbReference type="Proteomes" id="UP001497644">
    <property type="component" value="Chromosome 8"/>
</dbReference>
<evidence type="ECO:0000313" key="1">
    <source>
        <dbReference type="EMBL" id="CAL1688288.1"/>
    </source>
</evidence>